<dbReference type="RefSeq" id="WP_157303942.1">
    <property type="nucleotide sequence ID" value="NZ_BAAAZB010000027.1"/>
</dbReference>
<evidence type="ECO:0000313" key="1">
    <source>
        <dbReference type="EMBL" id="MVT45156.1"/>
    </source>
</evidence>
<organism evidence="1 2">
    <name type="scientific">Chitinophaga oryziterrae</name>
    <dbReference type="NCBI Taxonomy" id="1031224"/>
    <lineage>
        <taxon>Bacteria</taxon>
        <taxon>Pseudomonadati</taxon>
        <taxon>Bacteroidota</taxon>
        <taxon>Chitinophagia</taxon>
        <taxon>Chitinophagales</taxon>
        <taxon>Chitinophagaceae</taxon>
        <taxon>Chitinophaga</taxon>
    </lineage>
</organism>
<gene>
    <name evidence="1" type="ORF">GO495_31500</name>
</gene>
<keyword evidence="2" id="KW-1185">Reference proteome</keyword>
<dbReference type="Proteomes" id="UP000468388">
    <property type="component" value="Unassembled WGS sequence"/>
</dbReference>
<dbReference type="EMBL" id="WRXO01000017">
    <property type="protein sequence ID" value="MVT45156.1"/>
    <property type="molecule type" value="Genomic_DNA"/>
</dbReference>
<evidence type="ECO:0000313" key="2">
    <source>
        <dbReference type="Proteomes" id="UP000468388"/>
    </source>
</evidence>
<protein>
    <submittedName>
        <fullName evidence="1">Uncharacterized protein</fullName>
    </submittedName>
</protein>
<dbReference type="OrthoDB" id="2083326at2"/>
<reference evidence="1 2" key="1">
    <citation type="submission" date="2019-12" db="EMBL/GenBank/DDBJ databases">
        <title>The draft genomic sequence of strain Chitinophaga oryziterrae JCM 16595.</title>
        <authorList>
            <person name="Zhang X."/>
        </authorList>
    </citation>
    <scope>NUCLEOTIDE SEQUENCE [LARGE SCALE GENOMIC DNA]</scope>
    <source>
        <strain evidence="1 2">JCM 16595</strain>
    </source>
</reference>
<proteinExistence type="predicted"/>
<name>A0A6N8JLA2_9BACT</name>
<sequence>MFSEVIDIINNKVKDLYFFEFSVLSLQKETLLVAGSKDFIYYHNFEIVFNDVYAILGTLNWQIIPGKLCLELISDEAAKELNMGYWIQQDLSIFKFNCEDTLPTYIVAKTIELKDEIVYH</sequence>
<comment type="caution">
    <text evidence="1">The sequence shown here is derived from an EMBL/GenBank/DDBJ whole genome shotgun (WGS) entry which is preliminary data.</text>
</comment>
<accession>A0A6N8JLA2</accession>
<dbReference type="AlphaFoldDB" id="A0A6N8JLA2"/>